<evidence type="ECO:0000313" key="2">
    <source>
        <dbReference type="WBParaSite" id="Hba_17976"/>
    </source>
</evidence>
<reference evidence="2" key="1">
    <citation type="submission" date="2016-11" db="UniProtKB">
        <authorList>
            <consortium name="WormBaseParasite"/>
        </authorList>
    </citation>
    <scope>IDENTIFICATION</scope>
</reference>
<accession>A0A1I7XJN5</accession>
<protein>
    <submittedName>
        <fullName evidence="2">Ovule protein</fullName>
    </submittedName>
</protein>
<dbReference type="Proteomes" id="UP000095283">
    <property type="component" value="Unplaced"/>
</dbReference>
<dbReference type="AlphaFoldDB" id="A0A1I7XJN5"/>
<name>A0A1I7XJN5_HETBA</name>
<organism evidence="1 2">
    <name type="scientific">Heterorhabditis bacteriophora</name>
    <name type="common">Entomopathogenic nematode worm</name>
    <dbReference type="NCBI Taxonomy" id="37862"/>
    <lineage>
        <taxon>Eukaryota</taxon>
        <taxon>Metazoa</taxon>
        <taxon>Ecdysozoa</taxon>
        <taxon>Nematoda</taxon>
        <taxon>Chromadorea</taxon>
        <taxon>Rhabditida</taxon>
        <taxon>Rhabditina</taxon>
        <taxon>Rhabditomorpha</taxon>
        <taxon>Strongyloidea</taxon>
        <taxon>Heterorhabditidae</taxon>
        <taxon>Heterorhabditis</taxon>
    </lineage>
</organism>
<sequence>MSDQMNSATAANNLMVVLRGLQDYQEILELLEIMVKMEHLEPKDFPDMLFSSVIQSQPYALSVQPVLQENLVYPVNLDRLDLREAKVLWDLLDHLERSELLGRREKSVNRDDLEEMEVLVNEENQEYNILLDNVVHLDQLDKTERMERMDRMGMLVHLVCPVRMENLVLTVRWELLVKMESPDLMLDIVHAQKEMQESQEAMQRIITTTTGENETGEKENYEDDINYTTSLDDGRDVY</sequence>
<evidence type="ECO:0000313" key="1">
    <source>
        <dbReference type="Proteomes" id="UP000095283"/>
    </source>
</evidence>
<proteinExistence type="predicted"/>
<keyword evidence="1" id="KW-1185">Reference proteome</keyword>
<dbReference type="WBParaSite" id="Hba_17976">
    <property type="protein sequence ID" value="Hba_17976"/>
    <property type="gene ID" value="Hba_17976"/>
</dbReference>